<evidence type="ECO:0000313" key="3">
    <source>
        <dbReference type="EMBL" id="SUS08154.1"/>
    </source>
</evidence>
<dbReference type="AlphaFoldDB" id="A0A380TKI2"/>
<proteinExistence type="predicted"/>
<protein>
    <submittedName>
        <fullName evidence="3">RNA-directed DNA polymerase</fullName>
    </submittedName>
</protein>
<evidence type="ECO:0000256" key="1">
    <source>
        <dbReference type="SAM" id="MobiDB-lite"/>
    </source>
</evidence>
<dbReference type="PROSITE" id="PS50878">
    <property type="entry name" value="RT_POL"/>
    <property type="match status" value="1"/>
</dbReference>
<dbReference type="EMBL" id="UIDG01000551">
    <property type="protein sequence ID" value="SUS08154.1"/>
    <property type="molecule type" value="Genomic_DNA"/>
</dbReference>
<evidence type="ECO:0000259" key="2">
    <source>
        <dbReference type="PROSITE" id="PS50878"/>
    </source>
</evidence>
<gene>
    <name evidence="3" type="ORF">DF3PB_5950001</name>
</gene>
<name>A0A380TKI2_9ZZZZ</name>
<dbReference type="NCBIfam" id="TIGR04416">
    <property type="entry name" value="group_II_RT_mat"/>
    <property type="match status" value="1"/>
</dbReference>
<dbReference type="InterPro" id="IPR000477">
    <property type="entry name" value="RT_dom"/>
</dbReference>
<dbReference type="InterPro" id="IPR043502">
    <property type="entry name" value="DNA/RNA_pol_sf"/>
</dbReference>
<dbReference type="CDD" id="cd01651">
    <property type="entry name" value="RT_G2_intron"/>
    <property type="match status" value="1"/>
</dbReference>
<dbReference type="PANTHER" id="PTHR34047">
    <property type="entry name" value="NUCLEAR INTRON MATURASE 1, MITOCHONDRIAL-RELATED"/>
    <property type="match status" value="1"/>
</dbReference>
<dbReference type="Gene3D" id="3.30.70.270">
    <property type="match status" value="1"/>
</dbReference>
<organism evidence="3">
    <name type="scientific">metagenome</name>
    <dbReference type="NCBI Taxonomy" id="256318"/>
    <lineage>
        <taxon>unclassified sequences</taxon>
        <taxon>metagenomes</taxon>
    </lineage>
</organism>
<dbReference type="GO" id="GO:0003964">
    <property type="term" value="F:RNA-directed DNA polymerase activity"/>
    <property type="evidence" value="ECO:0007669"/>
    <property type="project" value="UniProtKB-KW"/>
</dbReference>
<dbReference type="InterPro" id="IPR030931">
    <property type="entry name" value="Group_II_RT_mat"/>
</dbReference>
<feature type="domain" description="Reverse transcriptase" evidence="2">
    <location>
        <begin position="118"/>
        <end position="368"/>
    </location>
</feature>
<sequence>MMYGQRKSDLPIVPVKSPNNAAPAAAEAMEGRGGAKGNAVRGSTCQTQSWESVSPALDRIRDSAKRDKRVRFTALLNHVTVDLLRWSFYQLQRRAAAGIDGVTWDQYETGLEGNLADLHGRVQRGAYRAKPSRRQYIPKPDGRQRPLGIAALEDKIVQRAVVEILNAIYETDFLGFSYGFRPGRSQHQALDALATAIYRKKVNWILDADIRAFFDSVSWEWLVRFLEHRIADRRLVRLIGKWLKAGVLEDGRLLEVERGTPQGAVISPVLANIYLHYVYDLWVQQWRRRRAGGELIVVRYADDTVVGFQHRSDAERFLDELRQRLQKFGLELHPQKTRIIEFGRHAARKRNARNLGKPETFAFLGFTHICGTSRGGTFLILRHTVRERLREKLRQVKETIWRMMHRPIAEQGLYLKRVVNGFLNYFAVPTNSRAINSFYRHVGWYWRRALRRRGQISRLTWQRMKRLTDRWLPPARIRHPLPDVRFSVMTQGRSPVR</sequence>
<reference evidence="3" key="1">
    <citation type="submission" date="2018-07" db="EMBL/GenBank/DDBJ databases">
        <authorList>
            <person name="Quirk P.G."/>
            <person name="Krulwich T.A."/>
        </authorList>
    </citation>
    <scope>NUCLEOTIDE SEQUENCE</scope>
</reference>
<dbReference type="SUPFAM" id="SSF56672">
    <property type="entry name" value="DNA/RNA polymerases"/>
    <property type="match status" value="1"/>
</dbReference>
<keyword evidence="3" id="KW-0808">Transferase</keyword>
<dbReference type="InterPro" id="IPR043128">
    <property type="entry name" value="Rev_trsase/Diguanyl_cyclase"/>
</dbReference>
<accession>A0A380TKI2</accession>
<keyword evidence="3" id="KW-0695">RNA-directed DNA polymerase</keyword>
<keyword evidence="3" id="KW-0548">Nucleotidyltransferase</keyword>
<dbReference type="PANTHER" id="PTHR34047:SF8">
    <property type="entry name" value="PROTEIN YKFC"/>
    <property type="match status" value="1"/>
</dbReference>
<dbReference type="Pfam" id="PF00078">
    <property type="entry name" value="RVT_1"/>
    <property type="match status" value="1"/>
</dbReference>
<feature type="region of interest" description="Disordered" evidence="1">
    <location>
        <begin position="1"/>
        <end position="47"/>
    </location>
</feature>
<dbReference type="InterPro" id="IPR051083">
    <property type="entry name" value="GrpII_Intron_Splice-Mob/Def"/>
</dbReference>